<dbReference type="PANTHER" id="PTHR38781:SF1">
    <property type="entry name" value="ANTITOXIN DINJ-RELATED"/>
    <property type="match status" value="1"/>
</dbReference>
<evidence type="ECO:0000313" key="3">
    <source>
        <dbReference type="EMBL" id="VVM07864.1"/>
    </source>
</evidence>
<keyword evidence="4" id="KW-1185">Reference proteome</keyword>
<dbReference type="RefSeq" id="WP_142660801.1">
    <property type="nucleotide sequence ID" value="NZ_CABFVA020000114.1"/>
</dbReference>
<dbReference type="GO" id="GO:0006355">
    <property type="term" value="P:regulation of DNA-templated transcription"/>
    <property type="evidence" value="ECO:0007669"/>
    <property type="project" value="InterPro"/>
</dbReference>
<gene>
    <name evidence="3" type="primary">dinJ</name>
    <name evidence="3" type="ORF">MAMT_01962</name>
</gene>
<comment type="similarity">
    <text evidence="1">Belongs to the RelB/DinJ antitoxin family.</text>
</comment>
<evidence type="ECO:0000256" key="2">
    <source>
        <dbReference type="ARBA" id="ARBA00022649"/>
    </source>
</evidence>
<dbReference type="Pfam" id="PF04221">
    <property type="entry name" value="RelB"/>
    <property type="match status" value="1"/>
</dbReference>
<dbReference type="Gene3D" id="1.10.1220.10">
    <property type="entry name" value="Met repressor-like"/>
    <property type="match status" value="1"/>
</dbReference>
<dbReference type="Proteomes" id="UP000334923">
    <property type="component" value="Unassembled WGS sequence"/>
</dbReference>
<sequence length="92" mass="9922">MSANQLVQARIDSATKEEAFAVLAAMGLPVSDAVRMLLKKVAQDKALPFEPLIPNATKNAAVLSAKPQFSPCCYPRSATRNMTPVSAICRWC</sequence>
<evidence type="ECO:0000256" key="1">
    <source>
        <dbReference type="ARBA" id="ARBA00010562"/>
    </source>
</evidence>
<name>A0A5E6MIU0_9BACT</name>
<evidence type="ECO:0000313" key="4">
    <source>
        <dbReference type="Proteomes" id="UP000334923"/>
    </source>
</evidence>
<dbReference type="AlphaFoldDB" id="A0A5E6MIU0"/>
<dbReference type="InterPro" id="IPR007337">
    <property type="entry name" value="RelB/DinJ"/>
</dbReference>
<keyword evidence="2" id="KW-1277">Toxin-antitoxin system</keyword>
<accession>A0A5E6MIU0</accession>
<dbReference type="NCBIfam" id="TIGR02384">
    <property type="entry name" value="RelB_DinJ"/>
    <property type="match status" value="1"/>
</dbReference>
<protein>
    <submittedName>
        <fullName evidence="3">Antitoxin DinJ</fullName>
    </submittedName>
</protein>
<dbReference type="EMBL" id="CABFVA020000114">
    <property type="protein sequence ID" value="VVM07864.1"/>
    <property type="molecule type" value="Genomic_DNA"/>
</dbReference>
<reference evidence="3 4" key="1">
    <citation type="submission" date="2019-09" db="EMBL/GenBank/DDBJ databases">
        <authorList>
            <person name="Cremers G."/>
        </authorList>
    </citation>
    <scope>NUCLEOTIDE SEQUENCE [LARGE SCALE GENOMIC DNA]</scope>
    <source>
        <strain evidence="3">4A</strain>
    </source>
</reference>
<dbReference type="InterPro" id="IPR013321">
    <property type="entry name" value="Arc_rbn_hlx_hlx"/>
</dbReference>
<dbReference type="GO" id="GO:0006351">
    <property type="term" value="P:DNA-templated transcription"/>
    <property type="evidence" value="ECO:0007669"/>
    <property type="project" value="TreeGrafter"/>
</dbReference>
<dbReference type="PANTHER" id="PTHR38781">
    <property type="entry name" value="ANTITOXIN DINJ-RELATED"/>
    <property type="match status" value="1"/>
</dbReference>
<dbReference type="OrthoDB" id="9804867at2"/>
<organism evidence="3 4">
    <name type="scientific">Methylacidimicrobium tartarophylax</name>
    <dbReference type="NCBI Taxonomy" id="1041768"/>
    <lineage>
        <taxon>Bacteria</taxon>
        <taxon>Pseudomonadati</taxon>
        <taxon>Verrucomicrobiota</taxon>
        <taxon>Methylacidimicrobium</taxon>
    </lineage>
</organism>
<proteinExistence type="inferred from homology"/>